<dbReference type="InterPro" id="IPR017853">
    <property type="entry name" value="GH"/>
</dbReference>
<sequence>MKFTDGNWLLQPGIKAHYPAEVFEADKKPAELELYAPTRHIRHRGDTLEGPVLTIRLSSPLEDVIRVRISHFEGVKNPGPSFPLFEEDIVPDIQLDARTASLSAGRLTARINREHYGLEFVADGKVITRSPSRGTGYIRSETDGAFVHEQLTLGVGELVYGLGERFTSFVKNGQTVSIWNRDGGTGSDQAYKNVPFYLTNHGYGVFVNQPEEVSFEVATEKVSRVQFSVSGESLDYFVIYGPTPREILEKYTRLTGKPALPPAWSFGLWLTTSFTTSYDEDTVNSFLDGMAERDLPLSVFHFDCFWMRAFRWCDFEWDPEVFPDPEAMLTRLHERGLKVCVWINPYIAQRSPLFAEAAQKGYLLKRKDGSVWQWDLWQPGMGIVDFTNPEAAEWFAAHLKRLTRMGVDSFKTDFGERIPTEDVAWFDGSDPQKMHNFYPYIYNKVVFEALQDELGEAALFARSATAGCQQFPVHWGGDCDSTFESMAESLRGGLSLTLSGFGYWSHDIGGFEGMPPAELYKRWIAFGLMGSHSRLHGSTSYRVPWLFDQEAVDVLRRFSHLKNRLMPHLFQEAVHTSQTGIPMMRAMLLEFPEDPATHTLDRQYMLGSSLLVAPVFNAENVAEYYVPEGIWTDLLTSRTVQGGRWIREEHDFFSMPLLVKPGSLLVTGSVETRADYDYGDAAVLTIYQLADGQSATATVPTLTGEADYTVTVTREGDAYRAEHSGNVRPYTLRLAGSEEPVKVLQAEAVPL</sequence>
<dbReference type="SUPFAM" id="SSF74650">
    <property type="entry name" value="Galactose mutarotase-like"/>
    <property type="match status" value="1"/>
</dbReference>
<dbReference type="InterPro" id="IPR011013">
    <property type="entry name" value="Gal_mutarotase_sf_dom"/>
</dbReference>
<gene>
    <name evidence="8" type="ORF">GCM10008938_25980</name>
</gene>
<dbReference type="PANTHER" id="PTHR43053:SF4">
    <property type="entry name" value="MYOGENESIS-REGULATING GLYCOSIDASE"/>
    <property type="match status" value="1"/>
</dbReference>
<dbReference type="Gene3D" id="2.60.40.1760">
    <property type="entry name" value="glycosyl hydrolase (family 31)"/>
    <property type="match status" value="1"/>
</dbReference>
<keyword evidence="9" id="KW-1185">Reference proteome</keyword>
<evidence type="ECO:0000259" key="5">
    <source>
        <dbReference type="Pfam" id="PF01055"/>
    </source>
</evidence>
<evidence type="ECO:0000259" key="7">
    <source>
        <dbReference type="Pfam" id="PF21365"/>
    </source>
</evidence>
<dbReference type="InterPro" id="IPR050985">
    <property type="entry name" value="Alpha-glycosidase_related"/>
</dbReference>
<dbReference type="NCBIfam" id="NF007940">
    <property type="entry name" value="PRK10658.1"/>
    <property type="match status" value="1"/>
</dbReference>
<dbReference type="SUPFAM" id="SSF51445">
    <property type="entry name" value="(Trans)glycosidases"/>
    <property type="match status" value="1"/>
</dbReference>
<evidence type="ECO:0000256" key="3">
    <source>
        <dbReference type="ARBA" id="ARBA00023295"/>
    </source>
</evidence>
<accession>A0ABQ2D0F7</accession>
<comment type="caution">
    <text evidence="8">The sequence shown here is derived from an EMBL/GenBank/DDBJ whole genome shotgun (WGS) entry which is preliminary data.</text>
</comment>
<organism evidence="8 9">
    <name type="scientific">Deinococcus roseus</name>
    <dbReference type="NCBI Taxonomy" id="392414"/>
    <lineage>
        <taxon>Bacteria</taxon>
        <taxon>Thermotogati</taxon>
        <taxon>Deinococcota</taxon>
        <taxon>Deinococci</taxon>
        <taxon>Deinococcales</taxon>
        <taxon>Deinococcaceae</taxon>
        <taxon>Deinococcus</taxon>
    </lineage>
</organism>
<dbReference type="Gene3D" id="2.60.40.1180">
    <property type="entry name" value="Golgi alpha-mannosidase II"/>
    <property type="match status" value="2"/>
</dbReference>
<dbReference type="InterPro" id="IPR025887">
    <property type="entry name" value="Glyco_hydro_31_N_dom"/>
</dbReference>
<evidence type="ECO:0000259" key="6">
    <source>
        <dbReference type="Pfam" id="PF13802"/>
    </source>
</evidence>
<reference evidence="9" key="1">
    <citation type="journal article" date="2019" name="Int. J. Syst. Evol. Microbiol.">
        <title>The Global Catalogue of Microorganisms (GCM) 10K type strain sequencing project: providing services to taxonomists for standard genome sequencing and annotation.</title>
        <authorList>
            <consortium name="The Broad Institute Genomics Platform"/>
            <consortium name="The Broad Institute Genome Sequencing Center for Infectious Disease"/>
            <person name="Wu L."/>
            <person name="Ma J."/>
        </authorList>
    </citation>
    <scope>NUCLEOTIDE SEQUENCE [LARGE SCALE GENOMIC DNA]</scope>
    <source>
        <strain evidence="9">JCM 14370</strain>
    </source>
</reference>
<dbReference type="InterPro" id="IPR048395">
    <property type="entry name" value="Glyco_hydro_31_C"/>
</dbReference>
<evidence type="ECO:0000313" key="9">
    <source>
        <dbReference type="Proteomes" id="UP000632222"/>
    </source>
</evidence>
<dbReference type="Pfam" id="PF01055">
    <property type="entry name" value="Glyco_hydro_31_2nd"/>
    <property type="match status" value="1"/>
</dbReference>
<name>A0ABQ2D0F7_9DEIO</name>
<dbReference type="SUPFAM" id="SSF51011">
    <property type="entry name" value="Glycosyl hydrolase domain"/>
    <property type="match status" value="1"/>
</dbReference>
<dbReference type="Pfam" id="PF13802">
    <property type="entry name" value="Gal_mutarotas_2"/>
    <property type="match status" value="1"/>
</dbReference>
<feature type="domain" description="Glycosyl hydrolase family 31 C-terminal" evidence="7">
    <location>
        <begin position="580"/>
        <end position="664"/>
    </location>
</feature>
<dbReference type="InterPro" id="IPR000322">
    <property type="entry name" value="Glyco_hydro_31_TIM"/>
</dbReference>
<dbReference type="CDD" id="cd06593">
    <property type="entry name" value="GH31_xylosidase_YicI"/>
    <property type="match status" value="1"/>
</dbReference>
<comment type="similarity">
    <text evidence="1 4">Belongs to the glycosyl hydrolase 31 family.</text>
</comment>
<dbReference type="EMBL" id="BMOD01000009">
    <property type="protein sequence ID" value="GGJ38669.1"/>
    <property type="molecule type" value="Genomic_DNA"/>
</dbReference>
<dbReference type="PANTHER" id="PTHR43053">
    <property type="entry name" value="GLYCOSIDASE FAMILY 31"/>
    <property type="match status" value="1"/>
</dbReference>
<dbReference type="Proteomes" id="UP000632222">
    <property type="component" value="Unassembled WGS sequence"/>
</dbReference>
<evidence type="ECO:0000256" key="4">
    <source>
        <dbReference type="RuleBase" id="RU361185"/>
    </source>
</evidence>
<evidence type="ECO:0000256" key="1">
    <source>
        <dbReference type="ARBA" id="ARBA00007806"/>
    </source>
</evidence>
<keyword evidence="2 4" id="KW-0378">Hydrolase</keyword>
<feature type="domain" description="Glycoside hydrolase family 31 N-terminal" evidence="6">
    <location>
        <begin position="55"/>
        <end position="216"/>
    </location>
</feature>
<evidence type="ECO:0000256" key="2">
    <source>
        <dbReference type="ARBA" id="ARBA00022801"/>
    </source>
</evidence>
<protein>
    <submittedName>
        <fullName evidence="8">Alpha-xylosidase</fullName>
    </submittedName>
</protein>
<feature type="domain" description="Glycoside hydrolase family 31 TIM barrel" evidence="5">
    <location>
        <begin position="258"/>
        <end position="571"/>
    </location>
</feature>
<dbReference type="Gene3D" id="3.20.20.80">
    <property type="entry name" value="Glycosidases"/>
    <property type="match status" value="1"/>
</dbReference>
<dbReference type="RefSeq" id="WP_189003123.1">
    <property type="nucleotide sequence ID" value="NZ_BMOD01000009.1"/>
</dbReference>
<proteinExistence type="inferred from homology"/>
<keyword evidence="3 4" id="KW-0326">Glycosidase</keyword>
<evidence type="ECO:0000313" key="8">
    <source>
        <dbReference type="EMBL" id="GGJ38669.1"/>
    </source>
</evidence>
<dbReference type="SUPFAM" id="SSF117125">
    <property type="entry name" value="Putative glucosidase YicI, C-terminal domain"/>
    <property type="match status" value="1"/>
</dbReference>
<dbReference type="Pfam" id="PF21365">
    <property type="entry name" value="Glyco_hydro_31_3rd"/>
    <property type="match status" value="1"/>
</dbReference>
<dbReference type="CDD" id="cd14752">
    <property type="entry name" value="GH31_N"/>
    <property type="match status" value="1"/>
</dbReference>
<dbReference type="InterPro" id="IPR013780">
    <property type="entry name" value="Glyco_hydro_b"/>
</dbReference>